<dbReference type="Pfam" id="PF07690">
    <property type="entry name" value="MFS_1"/>
    <property type="match status" value="1"/>
</dbReference>
<evidence type="ECO:0000256" key="5">
    <source>
        <dbReference type="SAM" id="MobiDB-lite"/>
    </source>
</evidence>
<evidence type="ECO:0000256" key="6">
    <source>
        <dbReference type="SAM" id="Phobius"/>
    </source>
</evidence>
<dbReference type="GO" id="GO:0005886">
    <property type="term" value="C:plasma membrane"/>
    <property type="evidence" value="ECO:0007669"/>
    <property type="project" value="TreeGrafter"/>
</dbReference>
<dbReference type="Gene3D" id="1.20.1250.20">
    <property type="entry name" value="MFS general substrate transporter like domains"/>
    <property type="match status" value="1"/>
</dbReference>
<feature type="region of interest" description="Disordered" evidence="5">
    <location>
        <begin position="1"/>
        <end position="20"/>
    </location>
</feature>
<feature type="transmembrane region" description="Helical" evidence="6">
    <location>
        <begin position="214"/>
        <end position="232"/>
    </location>
</feature>
<dbReference type="InterPro" id="IPR011701">
    <property type="entry name" value="MFS"/>
</dbReference>
<feature type="transmembrane region" description="Helical" evidence="6">
    <location>
        <begin position="145"/>
        <end position="165"/>
    </location>
</feature>
<keyword evidence="3 6" id="KW-1133">Transmembrane helix</keyword>
<feature type="transmembrane region" description="Helical" evidence="6">
    <location>
        <begin position="409"/>
        <end position="435"/>
    </location>
</feature>
<dbReference type="InterPro" id="IPR020846">
    <property type="entry name" value="MFS_dom"/>
</dbReference>
<feature type="transmembrane region" description="Helical" evidence="6">
    <location>
        <begin position="381"/>
        <end position="403"/>
    </location>
</feature>
<accession>A0A093ULJ5</accession>
<protein>
    <submittedName>
        <fullName evidence="8">Putative MFS-type transporter</fullName>
    </submittedName>
</protein>
<comment type="subcellular location">
    <subcellularLocation>
        <location evidence="1">Membrane</location>
        <topology evidence="1">Multi-pass membrane protein</topology>
    </subcellularLocation>
</comment>
<feature type="transmembrane region" description="Helical" evidence="6">
    <location>
        <begin position="447"/>
        <end position="467"/>
    </location>
</feature>
<dbReference type="PROSITE" id="PS50850">
    <property type="entry name" value="MFS"/>
    <property type="match status" value="1"/>
</dbReference>
<reference evidence="8" key="2">
    <citation type="journal article" date="2014" name="PLoS Genet.">
        <title>Signature gene expression reveals novel clues to the molecular mechanisms of dimorphic transition in Penicillium marneffei.</title>
        <authorList>
            <person name="Yang E."/>
            <person name="Wang G."/>
            <person name="Cai J."/>
            <person name="Woo P.C."/>
            <person name="Lau S.K."/>
            <person name="Yuen K.-Y."/>
            <person name="Chow W.-N."/>
            <person name="Lin X."/>
        </authorList>
    </citation>
    <scope>NUCLEOTIDE SEQUENCE</scope>
    <source>
        <strain evidence="8">PM1</strain>
    </source>
</reference>
<feature type="transmembrane region" description="Helical" evidence="6">
    <location>
        <begin position="283"/>
        <end position="306"/>
    </location>
</feature>
<organism evidence="8">
    <name type="scientific">Talaromyces marneffei PM1</name>
    <dbReference type="NCBI Taxonomy" id="1077442"/>
    <lineage>
        <taxon>Eukaryota</taxon>
        <taxon>Fungi</taxon>
        <taxon>Dikarya</taxon>
        <taxon>Ascomycota</taxon>
        <taxon>Pezizomycotina</taxon>
        <taxon>Eurotiomycetes</taxon>
        <taxon>Eurotiomycetidae</taxon>
        <taxon>Eurotiales</taxon>
        <taxon>Trichocomaceae</taxon>
        <taxon>Talaromyces</taxon>
        <taxon>Talaromyces sect. Talaromyces</taxon>
    </lineage>
</organism>
<feature type="transmembrane region" description="Helical" evidence="6">
    <location>
        <begin position="53"/>
        <end position="72"/>
    </location>
</feature>
<proteinExistence type="predicted"/>
<comment type="caution">
    <text evidence="8">The sequence shown here is derived from an EMBL/GenBank/DDBJ whole genome shotgun (WGS) entry which is preliminary data.</text>
</comment>
<name>A0A093ULJ5_TALMA</name>
<feature type="transmembrane region" description="Helical" evidence="6">
    <location>
        <begin position="473"/>
        <end position="494"/>
    </location>
</feature>
<reference key="1">
    <citation type="journal article" date="2014" name="PLoS Genet.">
        <title>Signature Gene Expression Reveals Novel Clues to the Molecular Mechanisms of Dimorphic Transition in Penicillium marneffei.</title>
        <authorList>
            <person name="Yang E."/>
            <person name="Wang G."/>
            <person name="Cai J."/>
            <person name="Woo P.C."/>
            <person name="Lau S.K."/>
            <person name="Yuen K.-Y."/>
            <person name="Chow W.-N."/>
            <person name="Lin X."/>
        </authorList>
    </citation>
    <scope>NUCLEOTIDE SEQUENCE [LARGE SCALE GENOMIC DNA]</scope>
    <source>
        <strain>PM1</strain>
    </source>
</reference>
<dbReference type="EMBL" id="JPOX01000097">
    <property type="protein sequence ID" value="KFX40810.1"/>
    <property type="molecule type" value="Genomic_DNA"/>
</dbReference>
<evidence type="ECO:0000256" key="2">
    <source>
        <dbReference type="ARBA" id="ARBA00022692"/>
    </source>
</evidence>
<dbReference type="PANTHER" id="PTHR23502">
    <property type="entry name" value="MAJOR FACILITATOR SUPERFAMILY"/>
    <property type="match status" value="1"/>
</dbReference>
<sequence>MEHMMQKEGEPDVNQTTGRRSKMRGDIILLPQPTDDSADPLMSSQNWSQRKKYLMLGILSLAAFTSHCAAIGNQQGISAQADLYHKSLNDMADTVATAIAGLLAGPLILMPLIHIFGCCSILLWSMVAATCGSIWSALMTKPDQYIAFTLSRLFVGLFSATPTILGPQMLVEIFFLHERGTVFNTFLVWSTFGTVIGPTLGGFIVSHAPWPWQFWWTVALQGVVVLLAFLFLEETGFTREDGKVYPRRPSGFIQNRVATYFPGTSVAHVGGFKAALHSAWAQILIGVTPVTILVGVFLLGVSGWFVSFNTLLSVFLQDPVEVGGYGFSAQQNAAYILTPPVTFTMWIGAAVSLIWGHFFNDRIPLYFVAKYSGTWKPEYRLHSLWVPAFLIQPIGLGIVGATLQYHLHYMVLAVGTFLVTASSVAISPVAINYLVECFMKYPTELNCILGIYRLGIGLGIPFFIDAWRAQVGVGWIFGMMAVLSLVLFVLIVILMRHGHAIRQMGFAGLRGDEEGAQIMKKEETEE</sequence>
<feature type="transmembrane region" description="Helical" evidence="6">
    <location>
        <begin position="92"/>
        <end position="109"/>
    </location>
</feature>
<evidence type="ECO:0000256" key="4">
    <source>
        <dbReference type="ARBA" id="ARBA00023136"/>
    </source>
</evidence>
<evidence type="ECO:0000259" key="7">
    <source>
        <dbReference type="PROSITE" id="PS50850"/>
    </source>
</evidence>
<feature type="transmembrane region" description="Helical" evidence="6">
    <location>
        <begin position="343"/>
        <end position="360"/>
    </location>
</feature>
<dbReference type="SUPFAM" id="SSF103473">
    <property type="entry name" value="MFS general substrate transporter"/>
    <property type="match status" value="1"/>
</dbReference>
<feature type="transmembrane region" description="Helical" evidence="6">
    <location>
        <begin position="121"/>
        <end position="139"/>
    </location>
</feature>
<feature type="domain" description="Major facilitator superfamily (MFS) profile" evidence="7">
    <location>
        <begin position="53"/>
        <end position="496"/>
    </location>
</feature>
<dbReference type="GO" id="GO:0022857">
    <property type="term" value="F:transmembrane transporter activity"/>
    <property type="evidence" value="ECO:0007669"/>
    <property type="project" value="InterPro"/>
</dbReference>
<keyword evidence="2 6" id="KW-0812">Transmembrane</keyword>
<feature type="transmembrane region" description="Helical" evidence="6">
    <location>
        <begin position="186"/>
        <end position="208"/>
    </location>
</feature>
<evidence type="ECO:0000256" key="3">
    <source>
        <dbReference type="ARBA" id="ARBA00022989"/>
    </source>
</evidence>
<dbReference type="InterPro" id="IPR036259">
    <property type="entry name" value="MFS_trans_sf"/>
</dbReference>
<evidence type="ECO:0000313" key="8">
    <source>
        <dbReference type="EMBL" id="KFX40810.1"/>
    </source>
</evidence>
<gene>
    <name evidence="8" type="ORF">GQ26_0970020</name>
</gene>
<evidence type="ECO:0000256" key="1">
    <source>
        <dbReference type="ARBA" id="ARBA00004141"/>
    </source>
</evidence>
<feature type="compositionally biased region" description="Basic and acidic residues" evidence="5">
    <location>
        <begin position="1"/>
        <end position="10"/>
    </location>
</feature>
<keyword evidence="4 6" id="KW-0472">Membrane</keyword>
<dbReference type="PANTHER" id="PTHR23502:SF22">
    <property type="entry name" value="MAJOR FACILITATOR SUPERFAMILY (MFS) PROFILE DOMAIN-CONTAINING PROTEIN"/>
    <property type="match status" value="1"/>
</dbReference>
<dbReference type="AlphaFoldDB" id="A0A093ULJ5"/>